<organism evidence="1 2">
    <name type="scientific">Cirrhinus mrigala</name>
    <name type="common">Mrigala</name>
    <dbReference type="NCBI Taxonomy" id="683832"/>
    <lineage>
        <taxon>Eukaryota</taxon>
        <taxon>Metazoa</taxon>
        <taxon>Chordata</taxon>
        <taxon>Craniata</taxon>
        <taxon>Vertebrata</taxon>
        <taxon>Euteleostomi</taxon>
        <taxon>Actinopterygii</taxon>
        <taxon>Neopterygii</taxon>
        <taxon>Teleostei</taxon>
        <taxon>Ostariophysi</taxon>
        <taxon>Cypriniformes</taxon>
        <taxon>Cyprinidae</taxon>
        <taxon>Labeoninae</taxon>
        <taxon>Labeonini</taxon>
        <taxon>Cirrhinus</taxon>
    </lineage>
</organism>
<evidence type="ECO:0000313" key="1">
    <source>
        <dbReference type="EMBL" id="KAL0187461.1"/>
    </source>
</evidence>
<accession>A0ABD0QMZ6</accession>
<name>A0ABD0QMZ6_CIRMR</name>
<evidence type="ECO:0000313" key="2">
    <source>
        <dbReference type="Proteomes" id="UP001529510"/>
    </source>
</evidence>
<dbReference type="AlphaFoldDB" id="A0ABD0QMZ6"/>
<dbReference type="Proteomes" id="UP001529510">
    <property type="component" value="Unassembled WGS sequence"/>
</dbReference>
<protein>
    <submittedName>
        <fullName evidence="1">Uncharacterized protein</fullName>
    </submittedName>
</protein>
<comment type="caution">
    <text evidence="1">The sequence shown here is derived from an EMBL/GenBank/DDBJ whole genome shotgun (WGS) entry which is preliminary data.</text>
</comment>
<proteinExistence type="predicted"/>
<keyword evidence="2" id="KW-1185">Reference proteome</keyword>
<gene>
    <name evidence="1" type="ORF">M9458_019131</name>
</gene>
<feature type="non-terminal residue" evidence="1">
    <location>
        <position position="1"/>
    </location>
</feature>
<reference evidence="1 2" key="1">
    <citation type="submission" date="2024-05" db="EMBL/GenBank/DDBJ databases">
        <title>Genome sequencing and assembly of Indian major carp, Cirrhinus mrigala (Hamilton, 1822).</title>
        <authorList>
            <person name="Mohindra V."/>
            <person name="Chowdhury L.M."/>
            <person name="Lal K."/>
            <person name="Jena J.K."/>
        </authorList>
    </citation>
    <scope>NUCLEOTIDE SEQUENCE [LARGE SCALE GENOMIC DNA]</scope>
    <source>
        <strain evidence="1">CM1030</strain>
        <tissue evidence="1">Blood</tissue>
    </source>
</reference>
<sequence length="53" mass="5675">RSGCSERCAPSTSSACGSCRTAAGVCARTAPTRWSWRGQRSSSSRIYWLSSDS</sequence>
<dbReference type="EMBL" id="JAMKFB020000008">
    <property type="protein sequence ID" value="KAL0187461.1"/>
    <property type="molecule type" value="Genomic_DNA"/>
</dbReference>
<feature type="non-terminal residue" evidence="1">
    <location>
        <position position="53"/>
    </location>
</feature>